<gene>
    <name evidence="1" type="ORF">FKG95_05510</name>
</gene>
<evidence type="ECO:0000313" key="1">
    <source>
        <dbReference type="EMBL" id="TQV81706.1"/>
    </source>
</evidence>
<organism evidence="1 2">
    <name type="scientific">Denitrobaculum tricleocarpae</name>
    <dbReference type="NCBI Taxonomy" id="2591009"/>
    <lineage>
        <taxon>Bacteria</taxon>
        <taxon>Pseudomonadati</taxon>
        <taxon>Pseudomonadota</taxon>
        <taxon>Alphaproteobacteria</taxon>
        <taxon>Rhodospirillales</taxon>
        <taxon>Rhodospirillaceae</taxon>
        <taxon>Denitrobaculum</taxon>
    </lineage>
</organism>
<dbReference type="RefSeq" id="WP_142895337.1">
    <property type="nucleotide sequence ID" value="NZ_ML660053.1"/>
</dbReference>
<accession>A0A545TWW1</accession>
<dbReference type="EMBL" id="VHSH01000002">
    <property type="protein sequence ID" value="TQV81706.1"/>
    <property type="molecule type" value="Genomic_DNA"/>
</dbReference>
<name>A0A545TWW1_9PROT</name>
<comment type="caution">
    <text evidence="1">The sequence shown here is derived from an EMBL/GenBank/DDBJ whole genome shotgun (WGS) entry which is preliminary data.</text>
</comment>
<dbReference type="OrthoDB" id="7362854at2"/>
<protein>
    <submittedName>
        <fullName evidence="1">DUF465 domain-containing protein</fullName>
    </submittedName>
</protein>
<evidence type="ECO:0000313" key="2">
    <source>
        <dbReference type="Proteomes" id="UP000315252"/>
    </source>
</evidence>
<dbReference type="Pfam" id="PF04325">
    <property type="entry name" value="DUF465"/>
    <property type="match status" value="1"/>
</dbReference>
<dbReference type="InterPro" id="IPR007420">
    <property type="entry name" value="DUF465"/>
</dbReference>
<dbReference type="AlphaFoldDB" id="A0A545TWW1"/>
<proteinExistence type="predicted"/>
<reference evidence="1 2" key="1">
    <citation type="submission" date="2019-06" db="EMBL/GenBank/DDBJ databases">
        <title>Whole genome sequence for Rhodospirillaceae sp. R148.</title>
        <authorList>
            <person name="Wang G."/>
        </authorList>
    </citation>
    <scope>NUCLEOTIDE SEQUENCE [LARGE SCALE GENOMIC DNA]</scope>
    <source>
        <strain evidence="1 2">R148</strain>
    </source>
</reference>
<keyword evidence="2" id="KW-1185">Reference proteome</keyword>
<dbReference type="Proteomes" id="UP000315252">
    <property type="component" value="Unassembled WGS sequence"/>
</dbReference>
<sequence length="57" mass="6779">MPASERIVSLQGKHASLDREIVEENQRPHPDDTRLHELKREKLRIKDEINDMMTHPH</sequence>
<dbReference type="InterPro" id="IPR038444">
    <property type="entry name" value="DUF465_sf"/>
</dbReference>
<dbReference type="Gene3D" id="6.10.280.50">
    <property type="match status" value="1"/>
</dbReference>